<proteinExistence type="inferred from homology"/>
<dbReference type="InterPro" id="IPR000192">
    <property type="entry name" value="Aminotrans_V_dom"/>
</dbReference>
<keyword evidence="6" id="KW-0663">Pyridoxal phosphate</keyword>
<name>A0A437S826_9FIRM</name>
<dbReference type="Proteomes" id="UP000288812">
    <property type="component" value="Unassembled WGS sequence"/>
</dbReference>
<dbReference type="InterPro" id="IPR015421">
    <property type="entry name" value="PyrdxlP-dep_Trfase_major"/>
</dbReference>
<reference evidence="12 13" key="1">
    <citation type="submission" date="2018-11" db="EMBL/GenBank/DDBJ databases">
        <title>Genome sequencing and assembly of Anaerosphaera sp. nov., GS7-6-2.</title>
        <authorList>
            <person name="Rettenmaier R."/>
            <person name="Liebl W."/>
            <person name="Zverlov V."/>
        </authorList>
    </citation>
    <scope>NUCLEOTIDE SEQUENCE [LARGE SCALE GENOMIC DNA]</scope>
    <source>
        <strain evidence="12 13">GS7-6-2</strain>
    </source>
</reference>
<evidence type="ECO:0000256" key="8">
    <source>
        <dbReference type="ARBA" id="ARBA00023014"/>
    </source>
</evidence>
<keyword evidence="8" id="KW-0411">Iron-sulfur</keyword>
<evidence type="ECO:0000256" key="3">
    <source>
        <dbReference type="ARBA" id="ARBA00012239"/>
    </source>
</evidence>
<feature type="domain" description="Aminotransferase class V" evidence="11">
    <location>
        <begin position="3"/>
        <end position="363"/>
    </location>
</feature>
<dbReference type="GO" id="GO:0031071">
    <property type="term" value="F:cysteine desulfurase activity"/>
    <property type="evidence" value="ECO:0007669"/>
    <property type="project" value="UniProtKB-EC"/>
</dbReference>
<dbReference type="GO" id="GO:0046872">
    <property type="term" value="F:metal ion binding"/>
    <property type="evidence" value="ECO:0007669"/>
    <property type="project" value="UniProtKB-KW"/>
</dbReference>
<dbReference type="PANTHER" id="PTHR11601">
    <property type="entry name" value="CYSTEINE DESULFURYLASE FAMILY MEMBER"/>
    <property type="match status" value="1"/>
</dbReference>
<keyword evidence="4" id="KW-0808">Transferase</keyword>
<dbReference type="InterPro" id="IPR015422">
    <property type="entry name" value="PyrdxlP-dep_Trfase_small"/>
</dbReference>
<evidence type="ECO:0000256" key="10">
    <source>
        <dbReference type="RuleBase" id="RU004504"/>
    </source>
</evidence>
<evidence type="ECO:0000256" key="7">
    <source>
        <dbReference type="ARBA" id="ARBA00023004"/>
    </source>
</evidence>
<accession>A0A437S826</accession>
<dbReference type="PROSITE" id="PS00595">
    <property type="entry name" value="AA_TRANSFER_CLASS_5"/>
    <property type="match status" value="1"/>
</dbReference>
<sequence length="377" mass="41660">MIINFDKAATTKLRKEVLEEMLPYLEDYYGNASSMYRIGQKSKGVIESSRTKIAELLNCKATEIYFTSGGTESDNWAIKGVADTFQNKGRHIITTKIEHHAVLHTMEFLESRGYEVTYLNVDGEGFVDLKELENSIRNDTILISVMYANNEIGTIEPIETISEIAKRRNILFHVDGVQALGNIKIDLEKLNVDLMSFSGHKVNGPKGIGILYVKNGTKITPLIHGGTQERGKRAGTENVAGIVGLGKAIECAVENLEEKRVQLLPLRDKLIEDLTSIKGIVLNGPILKRLPGNVNISIEGVKSQELLIFLDMKNICASSGSACTTGSIEPSHVLKAIGLNDDLAKNSLRLSLDYENTFEEVETVTNILKDAIITLRR</sequence>
<comment type="caution">
    <text evidence="12">The sequence shown here is derived from an EMBL/GenBank/DDBJ whole genome shotgun (WGS) entry which is preliminary data.</text>
</comment>
<dbReference type="Pfam" id="PF00266">
    <property type="entry name" value="Aminotran_5"/>
    <property type="match status" value="1"/>
</dbReference>
<comment type="catalytic activity">
    <reaction evidence="9">
        <text>(sulfur carrier)-H + L-cysteine = (sulfur carrier)-SH + L-alanine</text>
        <dbReference type="Rhea" id="RHEA:43892"/>
        <dbReference type="Rhea" id="RHEA-COMP:14737"/>
        <dbReference type="Rhea" id="RHEA-COMP:14739"/>
        <dbReference type="ChEBI" id="CHEBI:29917"/>
        <dbReference type="ChEBI" id="CHEBI:35235"/>
        <dbReference type="ChEBI" id="CHEBI:57972"/>
        <dbReference type="ChEBI" id="CHEBI:64428"/>
        <dbReference type="EC" id="2.8.1.7"/>
    </reaction>
</comment>
<dbReference type="AlphaFoldDB" id="A0A437S826"/>
<keyword evidence="13" id="KW-1185">Reference proteome</keyword>
<comment type="cofactor">
    <cofactor evidence="1 10">
        <name>pyridoxal 5'-phosphate</name>
        <dbReference type="ChEBI" id="CHEBI:597326"/>
    </cofactor>
</comment>
<dbReference type="InterPro" id="IPR015424">
    <property type="entry name" value="PyrdxlP-dep_Trfase"/>
</dbReference>
<evidence type="ECO:0000256" key="6">
    <source>
        <dbReference type="ARBA" id="ARBA00022898"/>
    </source>
</evidence>
<evidence type="ECO:0000256" key="5">
    <source>
        <dbReference type="ARBA" id="ARBA00022723"/>
    </source>
</evidence>
<organism evidence="12 13">
    <name type="scientific">Anaerosphaera multitolerans</name>
    <dbReference type="NCBI Taxonomy" id="2487351"/>
    <lineage>
        <taxon>Bacteria</taxon>
        <taxon>Bacillati</taxon>
        <taxon>Bacillota</taxon>
        <taxon>Tissierellia</taxon>
        <taxon>Tissierellales</taxon>
        <taxon>Peptoniphilaceae</taxon>
        <taxon>Anaerosphaera</taxon>
    </lineage>
</organism>
<evidence type="ECO:0000259" key="11">
    <source>
        <dbReference type="Pfam" id="PF00266"/>
    </source>
</evidence>
<dbReference type="Gene3D" id="1.10.260.50">
    <property type="match status" value="1"/>
</dbReference>
<keyword evidence="5" id="KW-0479">Metal-binding</keyword>
<comment type="similarity">
    <text evidence="2">Belongs to the class-V pyridoxal-phosphate-dependent aminotransferase family. NifS/IscS subfamily.</text>
</comment>
<dbReference type="SUPFAM" id="SSF53383">
    <property type="entry name" value="PLP-dependent transferases"/>
    <property type="match status" value="1"/>
</dbReference>
<keyword evidence="7" id="KW-0408">Iron</keyword>
<evidence type="ECO:0000256" key="9">
    <source>
        <dbReference type="ARBA" id="ARBA00050776"/>
    </source>
</evidence>
<dbReference type="InterPro" id="IPR016454">
    <property type="entry name" value="Cysteine_dSase"/>
</dbReference>
<dbReference type="PANTHER" id="PTHR11601:SF34">
    <property type="entry name" value="CYSTEINE DESULFURASE"/>
    <property type="match status" value="1"/>
</dbReference>
<evidence type="ECO:0000313" key="12">
    <source>
        <dbReference type="EMBL" id="RVU55235.1"/>
    </source>
</evidence>
<evidence type="ECO:0000313" key="13">
    <source>
        <dbReference type="Proteomes" id="UP000288812"/>
    </source>
</evidence>
<dbReference type="Gene3D" id="3.40.640.10">
    <property type="entry name" value="Type I PLP-dependent aspartate aminotransferase-like (Major domain)"/>
    <property type="match status" value="1"/>
</dbReference>
<dbReference type="PIRSF" id="PIRSF005572">
    <property type="entry name" value="NifS"/>
    <property type="match status" value="1"/>
</dbReference>
<evidence type="ECO:0000256" key="4">
    <source>
        <dbReference type="ARBA" id="ARBA00022679"/>
    </source>
</evidence>
<dbReference type="OrthoDB" id="9808002at2"/>
<gene>
    <name evidence="12" type="ORF">EF514_02890</name>
</gene>
<dbReference type="RefSeq" id="WP_127723649.1">
    <property type="nucleotide sequence ID" value="NZ_RLIH01000003.1"/>
</dbReference>
<protein>
    <recommendedName>
        <fullName evidence="3">cysteine desulfurase</fullName>
        <ecNumber evidence="3">2.8.1.7</ecNumber>
    </recommendedName>
</protein>
<dbReference type="FunFam" id="3.40.640.10:FF:000084">
    <property type="entry name" value="IscS-like cysteine desulfurase"/>
    <property type="match status" value="1"/>
</dbReference>
<evidence type="ECO:0000256" key="2">
    <source>
        <dbReference type="ARBA" id="ARBA00006490"/>
    </source>
</evidence>
<evidence type="ECO:0000256" key="1">
    <source>
        <dbReference type="ARBA" id="ARBA00001933"/>
    </source>
</evidence>
<dbReference type="InterPro" id="IPR020578">
    <property type="entry name" value="Aminotrans_V_PyrdxlP_BS"/>
</dbReference>
<dbReference type="Gene3D" id="3.90.1150.10">
    <property type="entry name" value="Aspartate Aminotransferase, domain 1"/>
    <property type="match status" value="1"/>
</dbReference>
<dbReference type="EC" id="2.8.1.7" evidence="3"/>
<dbReference type="EMBL" id="RLIH01000003">
    <property type="protein sequence ID" value="RVU55235.1"/>
    <property type="molecule type" value="Genomic_DNA"/>
</dbReference>
<dbReference type="NCBIfam" id="NF002806">
    <property type="entry name" value="PRK02948.1"/>
    <property type="match status" value="1"/>
</dbReference>
<dbReference type="GO" id="GO:0051536">
    <property type="term" value="F:iron-sulfur cluster binding"/>
    <property type="evidence" value="ECO:0007669"/>
    <property type="project" value="UniProtKB-KW"/>
</dbReference>